<dbReference type="eggNOG" id="ENOG50336QZ">
    <property type="taxonomic scope" value="Bacteria"/>
</dbReference>
<proteinExistence type="predicted"/>
<evidence type="ECO:0000313" key="1">
    <source>
        <dbReference type="EMBL" id="CCH20609.1"/>
    </source>
</evidence>
<sequence length="177" mass="19284">MRPHDHVTVCGRLVPVPTQPLVRKVRFEVRPWGPGPDPARELLPYVDRVSLVDLVSGFEHAAGHDVPGAYAGLILDHFNVGDLAAYLTGRPGSAYRSGNGVIALLGCDCGEVGCWPLEAQVITTENSVIWRGFSQIYRPQRDYGDFGPFVFHRNQYEEAVREAATTSAAPARSGNLG</sequence>
<dbReference type="Proteomes" id="UP000003448">
    <property type="component" value="Unassembled WGS sequence"/>
</dbReference>
<gene>
    <name evidence="1" type="ORF">MILUP08_45492</name>
</gene>
<keyword evidence="2" id="KW-1185">Reference proteome</keyword>
<evidence type="ECO:0000313" key="2">
    <source>
        <dbReference type="Proteomes" id="UP000003448"/>
    </source>
</evidence>
<dbReference type="EMBL" id="CAIE01000039">
    <property type="protein sequence ID" value="CCH20609.1"/>
    <property type="molecule type" value="Genomic_DNA"/>
</dbReference>
<reference evidence="2" key="1">
    <citation type="journal article" date="2012" name="J. Bacteriol.">
        <title>Genome Sequence of Micromonospora lupini Lupac 08, Isolated from Root Nodules of Lupinus angustifolius.</title>
        <authorList>
            <person name="Alonso-Vega P."/>
            <person name="Normand P."/>
            <person name="Bacigalupe R."/>
            <person name="Pujic P."/>
            <person name="Lajus A."/>
            <person name="Vallenet D."/>
            <person name="Carro L."/>
            <person name="Coll P."/>
            <person name="Trujillo M.E."/>
        </authorList>
    </citation>
    <scope>NUCLEOTIDE SEQUENCE [LARGE SCALE GENOMIC DNA]</scope>
    <source>
        <strain evidence="2">Lupac 08</strain>
    </source>
</reference>
<accession>I0L9W2</accession>
<name>I0L9W2_9ACTN</name>
<dbReference type="STRING" id="1150864.MILUP08_45492"/>
<protein>
    <submittedName>
        <fullName evidence="1">Uncharacterized protein</fullName>
    </submittedName>
</protein>
<comment type="caution">
    <text evidence="1">The sequence shown here is derived from an EMBL/GenBank/DDBJ whole genome shotgun (WGS) entry which is preliminary data.</text>
</comment>
<organism evidence="1 2">
    <name type="scientific">Micromonospora lupini str. Lupac 08</name>
    <dbReference type="NCBI Taxonomy" id="1150864"/>
    <lineage>
        <taxon>Bacteria</taxon>
        <taxon>Bacillati</taxon>
        <taxon>Actinomycetota</taxon>
        <taxon>Actinomycetes</taxon>
        <taxon>Micromonosporales</taxon>
        <taxon>Micromonosporaceae</taxon>
        <taxon>Micromonospora</taxon>
    </lineage>
</organism>
<dbReference type="AlphaFoldDB" id="I0L9W2"/>